<dbReference type="OrthoDB" id="1725092at2759"/>
<sequence length="56" mass="6375">MKVSCPICLEVLQTENDDDLKMTLAVHMSLWHSDDVVLQLGLQTSRAAHERSQFCM</sequence>
<accession>A0A830BXQ2</accession>
<reference evidence="1" key="1">
    <citation type="submission" date="2020-07" db="EMBL/GenBank/DDBJ databases">
        <title>Ethylene signaling mediates host invasion by parasitic plants.</title>
        <authorList>
            <person name="Yoshida S."/>
        </authorList>
    </citation>
    <scope>NUCLEOTIDE SEQUENCE</scope>
    <source>
        <strain evidence="1">Okayama</strain>
    </source>
</reference>
<protein>
    <submittedName>
        <fullName evidence="1">Uncharacterized protein</fullName>
    </submittedName>
</protein>
<evidence type="ECO:0000313" key="1">
    <source>
        <dbReference type="EMBL" id="GFP92897.1"/>
    </source>
</evidence>
<keyword evidence="2" id="KW-1185">Reference proteome</keyword>
<organism evidence="1 2">
    <name type="scientific">Phtheirospermum japonicum</name>
    <dbReference type="NCBI Taxonomy" id="374723"/>
    <lineage>
        <taxon>Eukaryota</taxon>
        <taxon>Viridiplantae</taxon>
        <taxon>Streptophyta</taxon>
        <taxon>Embryophyta</taxon>
        <taxon>Tracheophyta</taxon>
        <taxon>Spermatophyta</taxon>
        <taxon>Magnoliopsida</taxon>
        <taxon>eudicotyledons</taxon>
        <taxon>Gunneridae</taxon>
        <taxon>Pentapetalae</taxon>
        <taxon>asterids</taxon>
        <taxon>lamiids</taxon>
        <taxon>Lamiales</taxon>
        <taxon>Orobanchaceae</taxon>
        <taxon>Orobanchaceae incertae sedis</taxon>
        <taxon>Phtheirospermum</taxon>
    </lineage>
</organism>
<dbReference type="EMBL" id="BMAC01000294">
    <property type="protein sequence ID" value="GFP92897.1"/>
    <property type="molecule type" value="Genomic_DNA"/>
</dbReference>
<proteinExistence type="predicted"/>
<dbReference type="AlphaFoldDB" id="A0A830BXQ2"/>
<evidence type="ECO:0000313" key="2">
    <source>
        <dbReference type="Proteomes" id="UP000653305"/>
    </source>
</evidence>
<comment type="caution">
    <text evidence="1">The sequence shown here is derived from an EMBL/GenBank/DDBJ whole genome shotgun (WGS) entry which is preliminary data.</text>
</comment>
<dbReference type="Proteomes" id="UP000653305">
    <property type="component" value="Unassembled WGS sequence"/>
</dbReference>
<name>A0A830BXQ2_9LAMI</name>
<gene>
    <name evidence="1" type="ORF">PHJA_001434000</name>
</gene>